<accession>A0A0F9I9M0</accession>
<dbReference type="AlphaFoldDB" id="A0A0F9I9M0"/>
<gene>
    <name evidence="1" type="ORF">LCGC14_1967820</name>
</gene>
<reference evidence="1" key="1">
    <citation type="journal article" date="2015" name="Nature">
        <title>Complex archaea that bridge the gap between prokaryotes and eukaryotes.</title>
        <authorList>
            <person name="Spang A."/>
            <person name="Saw J.H."/>
            <person name="Jorgensen S.L."/>
            <person name="Zaremba-Niedzwiedzka K."/>
            <person name="Martijn J."/>
            <person name="Lind A.E."/>
            <person name="van Eijk R."/>
            <person name="Schleper C."/>
            <person name="Guy L."/>
            <person name="Ettema T.J."/>
        </authorList>
    </citation>
    <scope>NUCLEOTIDE SEQUENCE</scope>
</reference>
<comment type="caution">
    <text evidence="1">The sequence shown here is derived from an EMBL/GenBank/DDBJ whole genome shotgun (WGS) entry which is preliminary data.</text>
</comment>
<sequence length="54" mass="6123">PRQTSLEAPVYLVGEDEVLFAGDEGQGTPQFRDRSYPYFRKGLDYTFRAQAAHA</sequence>
<dbReference type="EMBL" id="LAZR01021787">
    <property type="protein sequence ID" value="KKL84132.1"/>
    <property type="molecule type" value="Genomic_DNA"/>
</dbReference>
<proteinExistence type="predicted"/>
<protein>
    <submittedName>
        <fullName evidence="1">Uncharacterized protein</fullName>
    </submittedName>
</protein>
<feature type="non-terminal residue" evidence="1">
    <location>
        <position position="1"/>
    </location>
</feature>
<name>A0A0F9I9M0_9ZZZZ</name>
<organism evidence="1">
    <name type="scientific">marine sediment metagenome</name>
    <dbReference type="NCBI Taxonomy" id="412755"/>
    <lineage>
        <taxon>unclassified sequences</taxon>
        <taxon>metagenomes</taxon>
        <taxon>ecological metagenomes</taxon>
    </lineage>
</organism>
<evidence type="ECO:0000313" key="1">
    <source>
        <dbReference type="EMBL" id="KKL84132.1"/>
    </source>
</evidence>